<dbReference type="PIRSF" id="PIRSF000196">
    <property type="entry name" value="Pro_dehydrog"/>
    <property type="match status" value="1"/>
</dbReference>
<evidence type="ECO:0000256" key="7">
    <source>
        <dbReference type="ARBA" id="ARBA00023062"/>
    </source>
</evidence>
<keyword evidence="5 10" id="KW-0274">FAD</keyword>
<dbReference type="EMBL" id="JAEACQ010000163">
    <property type="protein sequence ID" value="MBL7627792.1"/>
    <property type="molecule type" value="Genomic_DNA"/>
</dbReference>
<comment type="caution">
    <text evidence="12">The sequence shown here is derived from an EMBL/GenBank/DDBJ whole genome shotgun (WGS) entry which is preliminary data.</text>
</comment>
<sequence length="309" mass="33188">MFRRVLLAASGSDRVRQLVVATPPTRRVVDRFVAGERPGDALDVARRLAGDGIAATVDRLGEGGADLASARESTAAYLGLLDLAEDAGLSGGLDVSVKLSALGRLVPDGGRKICYENAAEICARAAAVGATVTIDAEEHASVEAAHEVLADLRRDHPATGAVVQAYLRRGVDDCRRLAVAGSRVRLCKGAYRAPRDVAWTRRAEVDAAYARCLGVLMAGAGYPMVATHDPRLLALAARLAQEYGRPAGSFEYQLLHGVRPHEQLRLASLGAQVRVYLPYGPDWYPYLLRRMAERPANLALFVRALRSRA</sequence>
<evidence type="ECO:0000256" key="6">
    <source>
        <dbReference type="ARBA" id="ARBA00023002"/>
    </source>
</evidence>
<dbReference type="GO" id="GO:0004657">
    <property type="term" value="F:proline dehydrogenase activity"/>
    <property type="evidence" value="ECO:0007669"/>
    <property type="project" value="UniProtKB-EC"/>
</dbReference>
<evidence type="ECO:0000259" key="11">
    <source>
        <dbReference type="Pfam" id="PF01619"/>
    </source>
</evidence>
<name>A0A937RDA6_9ACTN</name>
<feature type="binding site" evidence="9">
    <location>
        <position position="290"/>
    </location>
    <ligand>
        <name>substrate</name>
    </ligand>
</feature>
<feature type="binding site" evidence="9">
    <location>
        <position position="289"/>
    </location>
    <ligand>
        <name>substrate</name>
    </ligand>
</feature>
<dbReference type="RefSeq" id="WP_203007196.1">
    <property type="nucleotide sequence ID" value="NZ_JADWYU010000073.1"/>
</dbReference>
<dbReference type="PANTHER" id="PTHR13914">
    <property type="entry name" value="PROLINE OXIDASE"/>
    <property type="match status" value="1"/>
</dbReference>
<feature type="binding site" evidence="9">
    <location>
        <position position="98"/>
    </location>
    <ligand>
        <name>substrate</name>
    </ligand>
</feature>
<keyword evidence="4 10" id="KW-0547">Nucleotide-binding</keyword>
<dbReference type="AlphaFoldDB" id="A0A937RDA6"/>
<comment type="catalytic activity">
    <reaction evidence="8">
        <text>L-proline + a quinone = (S)-1-pyrroline-5-carboxylate + a quinol + H(+)</text>
        <dbReference type="Rhea" id="RHEA:23784"/>
        <dbReference type="ChEBI" id="CHEBI:15378"/>
        <dbReference type="ChEBI" id="CHEBI:17388"/>
        <dbReference type="ChEBI" id="CHEBI:24646"/>
        <dbReference type="ChEBI" id="CHEBI:60039"/>
        <dbReference type="ChEBI" id="CHEBI:132124"/>
        <dbReference type="EC" id="1.5.5.2"/>
    </reaction>
</comment>
<dbReference type="Pfam" id="PF01619">
    <property type="entry name" value="Pro_dh"/>
    <property type="match status" value="1"/>
</dbReference>
<dbReference type="Proteomes" id="UP000604475">
    <property type="component" value="Unassembled WGS sequence"/>
</dbReference>
<evidence type="ECO:0000256" key="4">
    <source>
        <dbReference type="ARBA" id="ARBA00022741"/>
    </source>
</evidence>
<dbReference type="GO" id="GO:0010133">
    <property type="term" value="P:L-proline catabolic process to L-glutamate"/>
    <property type="evidence" value="ECO:0007669"/>
    <property type="project" value="InterPro"/>
</dbReference>
<dbReference type="SUPFAM" id="SSF51730">
    <property type="entry name" value="FAD-linked oxidoreductase"/>
    <property type="match status" value="1"/>
</dbReference>
<proteinExistence type="predicted"/>
<keyword evidence="6" id="KW-0560">Oxidoreductase</keyword>
<keyword evidence="7" id="KW-0642">Proline metabolism</keyword>
<accession>A0A937RDA6</accession>
<dbReference type="Gene3D" id="3.20.20.220">
    <property type="match status" value="1"/>
</dbReference>
<dbReference type="GO" id="GO:0000166">
    <property type="term" value="F:nucleotide binding"/>
    <property type="evidence" value="ECO:0007669"/>
    <property type="project" value="UniProtKB-KW"/>
</dbReference>
<dbReference type="InterPro" id="IPR015659">
    <property type="entry name" value="Proline_oxidase"/>
</dbReference>
<feature type="domain" description="Proline dehydrogenase" evidence="11">
    <location>
        <begin position="42"/>
        <end position="297"/>
    </location>
</feature>
<feature type="binding site" evidence="10">
    <location>
        <begin position="188"/>
        <end position="190"/>
    </location>
    <ligand>
        <name>FAD</name>
        <dbReference type="ChEBI" id="CHEBI:57692"/>
    </ligand>
</feature>
<dbReference type="EC" id="1.5.5.2" evidence="2"/>
<dbReference type="InterPro" id="IPR029041">
    <property type="entry name" value="FAD-linked_oxidoreductase-like"/>
</dbReference>
<dbReference type="InterPro" id="IPR008219">
    <property type="entry name" value="PRODH_bac_arc"/>
</dbReference>
<comment type="pathway">
    <text evidence="1">Amino-acid degradation; L-proline degradation into L-glutamate; L-glutamate from L-proline: step 1/2.</text>
</comment>
<organism evidence="12 13">
    <name type="scientific">Frankia nepalensis</name>
    <dbReference type="NCBI Taxonomy" id="1836974"/>
    <lineage>
        <taxon>Bacteria</taxon>
        <taxon>Bacillati</taxon>
        <taxon>Actinomycetota</taxon>
        <taxon>Actinomycetes</taxon>
        <taxon>Frankiales</taxon>
        <taxon>Frankiaceae</taxon>
        <taxon>Frankia</taxon>
    </lineage>
</organism>
<dbReference type="InterPro" id="IPR002872">
    <property type="entry name" value="Proline_DH_dom"/>
</dbReference>
<evidence type="ECO:0000256" key="1">
    <source>
        <dbReference type="ARBA" id="ARBA00004739"/>
    </source>
</evidence>
<comment type="cofactor">
    <cofactor evidence="10">
        <name>FAD</name>
        <dbReference type="ChEBI" id="CHEBI:57692"/>
    </cofactor>
    <text evidence="10">Binds 1 FAD per subunit.</text>
</comment>
<gene>
    <name evidence="12" type="ORF">I7412_11545</name>
</gene>
<evidence type="ECO:0000256" key="5">
    <source>
        <dbReference type="ARBA" id="ARBA00022827"/>
    </source>
</evidence>
<feature type="binding site" evidence="10">
    <location>
        <begin position="227"/>
        <end position="228"/>
    </location>
    <ligand>
        <name>FAD</name>
        <dbReference type="ChEBI" id="CHEBI:57692"/>
    </ligand>
</feature>
<evidence type="ECO:0000256" key="2">
    <source>
        <dbReference type="ARBA" id="ARBA00012695"/>
    </source>
</evidence>
<evidence type="ECO:0000256" key="3">
    <source>
        <dbReference type="ARBA" id="ARBA00022630"/>
    </source>
</evidence>
<evidence type="ECO:0000256" key="10">
    <source>
        <dbReference type="PIRSR" id="PIRSR000196-2"/>
    </source>
</evidence>
<evidence type="ECO:0000313" key="13">
    <source>
        <dbReference type="Proteomes" id="UP000604475"/>
    </source>
</evidence>
<feature type="binding site" evidence="10">
    <location>
        <position position="164"/>
    </location>
    <ligand>
        <name>FAD</name>
        <dbReference type="ChEBI" id="CHEBI:57692"/>
    </ligand>
</feature>
<evidence type="ECO:0000313" key="12">
    <source>
        <dbReference type="EMBL" id="MBL7627792.1"/>
    </source>
</evidence>
<evidence type="ECO:0000256" key="8">
    <source>
        <dbReference type="ARBA" id="ARBA00048779"/>
    </source>
</evidence>
<reference evidence="12" key="1">
    <citation type="submission" date="2020-12" db="EMBL/GenBank/DDBJ databases">
        <title>Genomic characterization of non-nitrogen-fixing Frankia strains.</title>
        <authorList>
            <person name="Carlos-Shanley C."/>
            <person name="Guerra T."/>
            <person name="Hahn D."/>
        </authorList>
    </citation>
    <scope>NUCLEOTIDE SEQUENCE</scope>
    <source>
        <strain evidence="12">CN6</strain>
    </source>
</reference>
<evidence type="ECO:0000256" key="9">
    <source>
        <dbReference type="PIRSR" id="PIRSR000196-1"/>
    </source>
</evidence>
<protein>
    <recommendedName>
        <fullName evidence="2">proline dehydrogenase</fullName>
        <ecNumber evidence="2">1.5.5.2</ecNumber>
    </recommendedName>
</protein>
<dbReference type="PANTHER" id="PTHR13914:SF0">
    <property type="entry name" value="PROLINE DEHYDROGENASE 1, MITOCHONDRIAL"/>
    <property type="match status" value="1"/>
</dbReference>
<keyword evidence="13" id="KW-1185">Reference proteome</keyword>
<keyword evidence="3" id="KW-0285">Flavoprotein</keyword>